<comment type="caution">
    <text evidence="1">The sequence shown here is derived from an EMBL/GenBank/DDBJ whole genome shotgun (WGS) entry which is preliminary data.</text>
</comment>
<keyword evidence="2" id="KW-1185">Reference proteome</keyword>
<dbReference type="EMBL" id="PGVD01000020">
    <property type="protein sequence ID" value="PLR98700.1"/>
    <property type="molecule type" value="Genomic_DNA"/>
</dbReference>
<name>A0ABX4T972_9BACI</name>
<sequence>MELIVYLAGEIHSSWRKDLKEGAERLQLPVKFVGPMEDHSRSDLIGEEILGEMPNKFSVPAS</sequence>
<proteinExistence type="predicted"/>
<dbReference type="InterPro" id="IPR019884">
    <property type="entry name" value="YtoQ_family_protein"/>
</dbReference>
<protein>
    <recommendedName>
        <fullName evidence="3">YtoQ family protein</fullName>
    </recommendedName>
</protein>
<gene>
    <name evidence="1" type="ORF">CVD25_07235</name>
</gene>
<evidence type="ECO:0000313" key="2">
    <source>
        <dbReference type="Proteomes" id="UP000235114"/>
    </source>
</evidence>
<dbReference type="Proteomes" id="UP000235114">
    <property type="component" value="Unassembled WGS sequence"/>
</dbReference>
<organism evidence="1 2">
    <name type="scientific">Bacillus canaveralius</name>
    <dbReference type="NCBI Taxonomy" id="1403243"/>
    <lineage>
        <taxon>Bacteria</taxon>
        <taxon>Bacillati</taxon>
        <taxon>Bacillota</taxon>
        <taxon>Bacilli</taxon>
        <taxon>Bacillales</taxon>
        <taxon>Bacillaceae</taxon>
        <taxon>Bacillus</taxon>
    </lineage>
</organism>
<reference evidence="1 2" key="1">
    <citation type="submission" date="2017-12" db="EMBL/GenBank/DDBJ databases">
        <title>Comparative Functional Genomics of Dry Heat Resistant strains isolated from the Viking Spacecraft.</title>
        <authorList>
            <person name="Seuylemezian A."/>
            <person name="Cooper K."/>
            <person name="Vaishampayan P."/>
        </authorList>
    </citation>
    <scope>NUCLEOTIDE SEQUENCE [LARGE SCALE GENOMIC DNA]</scope>
    <source>
        <strain evidence="1 2">ATCC 29669</strain>
    </source>
</reference>
<dbReference type="Pfam" id="PF11071">
    <property type="entry name" value="Nuc_deoxyri_tr3"/>
    <property type="match status" value="1"/>
</dbReference>
<accession>A0ABX4T972</accession>
<evidence type="ECO:0000313" key="1">
    <source>
        <dbReference type="EMBL" id="PLR98700.1"/>
    </source>
</evidence>
<evidence type="ECO:0008006" key="3">
    <source>
        <dbReference type="Google" id="ProtNLM"/>
    </source>
</evidence>